<dbReference type="SUPFAM" id="SSF52279">
    <property type="entry name" value="Beta-D-glucan exohydrolase, C-terminal domain"/>
    <property type="match status" value="1"/>
</dbReference>
<dbReference type="InterPro" id="IPR001764">
    <property type="entry name" value="Glyco_hydro_3_N"/>
</dbReference>
<dbReference type="PANTHER" id="PTHR30620:SF123">
    <property type="entry name" value="BETA-XYLOSIDASE"/>
    <property type="match status" value="1"/>
</dbReference>
<dbReference type="Pfam" id="PF01915">
    <property type="entry name" value="Glyco_hydro_3_C"/>
    <property type="match status" value="1"/>
</dbReference>
<name>A0A7J4YIS2_9BACE</name>
<dbReference type="PANTHER" id="PTHR30620">
    <property type="entry name" value="PERIPLASMIC BETA-GLUCOSIDASE-RELATED"/>
    <property type="match status" value="1"/>
</dbReference>
<reference evidence="6 7" key="1">
    <citation type="journal article" date="2019" name="Nat. Med.">
        <title>A library of human gut bacterial isolates paired with longitudinal multiomics data enables mechanistic microbiome research.</title>
        <authorList>
            <person name="Poyet M."/>
            <person name="Groussin M."/>
            <person name="Gibbons S.M."/>
            <person name="Avila-Pacheco J."/>
            <person name="Jiang X."/>
            <person name="Kearney S.M."/>
            <person name="Perrotta A.R."/>
            <person name="Berdy B."/>
            <person name="Zhao S."/>
            <person name="Lieberman T.D."/>
            <person name="Swanson P.K."/>
            <person name="Smith M."/>
            <person name="Roesemann S."/>
            <person name="Alexander J.E."/>
            <person name="Rich S.A."/>
            <person name="Livny J."/>
            <person name="Vlamakis H."/>
            <person name="Clish C."/>
            <person name="Bullock K."/>
            <person name="Deik A."/>
            <person name="Scott J."/>
            <person name="Pierce K.A."/>
            <person name="Xavier R.J."/>
            <person name="Alm E.J."/>
        </authorList>
    </citation>
    <scope>NUCLEOTIDE SEQUENCE [LARGE SCALE GENOMIC DNA]</scope>
    <source>
        <strain evidence="5 7">BIOML-A2</strain>
        <strain evidence="4 6">BIOML-A6</strain>
    </source>
</reference>
<dbReference type="InterPro" id="IPR026891">
    <property type="entry name" value="Fn3-like"/>
</dbReference>
<dbReference type="Proteomes" id="UP000421791">
    <property type="component" value="Unassembled WGS sequence"/>
</dbReference>
<dbReference type="GO" id="GO:0009251">
    <property type="term" value="P:glucan catabolic process"/>
    <property type="evidence" value="ECO:0007669"/>
    <property type="project" value="TreeGrafter"/>
</dbReference>
<evidence type="ECO:0000259" key="3">
    <source>
        <dbReference type="SMART" id="SM01217"/>
    </source>
</evidence>
<dbReference type="InterPro" id="IPR051915">
    <property type="entry name" value="Cellulose_Degrad_GH3"/>
</dbReference>
<dbReference type="EMBL" id="VWAG01000058">
    <property type="protein sequence ID" value="KAA5252631.1"/>
    <property type="molecule type" value="Genomic_DNA"/>
</dbReference>
<evidence type="ECO:0000313" key="6">
    <source>
        <dbReference type="Proteomes" id="UP000421791"/>
    </source>
</evidence>
<dbReference type="Proteomes" id="UP000440198">
    <property type="component" value="Unassembled WGS sequence"/>
</dbReference>
<dbReference type="SMART" id="SM01217">
    <property type="entry name" value="Fn3_like"/>
    <property type="match status" value="1"/>
</dbReference>
<dbReference type="PRINTS" id="PR00133">
    <property type="entry name" value="GLHYDRLASE3"/>
</dbReference>
<comment type="caution">
    <text evidence="4">The sequence shown here is derived from an EMBL/GenBank/DDBJ whole genome shotgun (WGS) entry which is preliminary data.</text>
</comment>
<evidence type="ECO:0000313" key="7">
    <source>
        <dbReference type="Proteomes" id="UP000440198"/>
    </source>
</evidence>
<dbReference type="AlphaFoldDB" id="A0A7J4YIS2"/>
<evidence type="ECO:0000313" key="4">
    <source>
        <dbReference type="EMBL" id="KAA5226910.1"/>
    </source>
</evidence>
<dbReference type="RefSeq" id="WP_007753826.1">
    <property type="nucleotide sequence ID" value="NZ_JADOZO010000563.1"/>
</dbReference>
<feature type="domain" description="Fibronectin type III-like" evidence="3">
    <location>
        <begin position="686"/>
        <end position="755"/>
    </location>
</feature>
<keyword evidence="2 4" id="KW-0378">Hydrolase</keyword>
<dbReference type="InterPro" id="IPR036881">
    <property type="entry name" value="Glyco_hydro_3_C_sf"/>
</dbReference>
<keyword evidence="7" id="KW-1185">Reference proteome</keyword>
<dbReference type="SUPFAM" id="SSF51445">
    <property type="entry name" value="(Trans)glycosidases"/>
    <property type="match status" value="1"/>
</dbReference>
<dbReference type="InterPro" id="IPR036962">
    <property type="entry name" value="Glyco_hydro_3_N_sf"/>
</dbReference>
<dbReference type="Pfam" id="PF14310">
    <property type="entry name" value="Fn3-like"/>
    <property type="match status" value="1"/>
</dbReference>
<dbReference type="InterPro" id="IPR008969">
    <property type="entry name" value="CarboxyPept-like_regulatory"/>
</dbReference>
<dbReference type="GO" id="GO:0008422">
    <property type="term" value="F:beta-glucosidase activity"/>
    <property type="evidence" value="ECO:0007669"/>
    <property type="project" value="TreeGrafter"/>
</dbReference>
<dbReference type="SUPFAM" id="SSF49464">
    <property type="entry name" value="Carboxypeptidase regulatory domain-like"/>
    <property type="match status" value="1"/>
</dbReference>
<sequence>MRRIRKHIRTLIIVSIPFFTTLIVKAQQMLPYQNPQLSVEERVNDLLGRMTLEEKIGQITHLHSYKVFDGQELNPNKLEVACGNIGYGFFEGFPLTASHCRKNFRRIQEYLIKHTRLGIPGFSVAESLHGVVHEGATIYPQNIALGSTFNPELAYAKTKHISGELNTMGVKQVLSPCIDVARELRWGRVEESFGEDPFLCSAMAVAEVRGYLDHGISPMLKHYGPHGNPSGGLNLASVDCGVRDLFDIYLKPFETVLAQTRVMAVMSSYNAWNRVPNSASHFMLTEILRNKFGFRGYVYSDWGVVAMLKSFHKTAGDDFEAARQALEAGLDVEASSPCFETLAKQVKNGNFDIRYINQAVKRVLRAKFESGLFEDPFQEKASYHLPLRAKESIQLSRQIADESTVLLKNEGDLLPLDCTKLKSIAIIGPNADCVQFGDYTWSKNKSDGITPLQGIRNLLGKRVKINYAKGCSLASMDTTLITEAVKAVHDSEIALVFVGSSSTAFVRHSNEPSTSGEGIDLSDISLTGAQEQLIRSVCATGKPVVVVLVAGKPFAIPYIKEKVPAILAQWYAGEQAGNSIADILFGKVNPSGKLPFSFPQSTGHLPAYYNYLPTDKGYYKEPGTYTSPGRDYVFSSPAPLWTFGHGLSYTRFEYVQATTDKTSYQPHDTIRISVKVKNSGKLAGKEVVQIYIHDVVSTVMTPVKQLKGFKKIELQPGEEKLVQLKVPVHELYLTSNFGDRYLEPGKFEIQVGTSSDEIYYKLPVWVGNKPISLEENSLSKAPVITTGKIIRIEGIVRDVQATPIAGVKVKTINSEEEVMTDAKGSYSLPAHSDDILLFSKKGYASQKVRTNGQHKINIQMMKENF</sequence>
<dbReference type="Gene3D" id="2.60.40.1120">
    <property type="entry name" value="Carboxypeptidase-like, regulatory domain"/>
    <property type="match status" value="1"/>
</dbReference>
<dbReference type="EMBL" id="VWAK01000055">
    <property type="protein sequence ID" value="KAA5226910.1"/>
    <property type="molecule type" value="Genomic_DNA"/>
</dbReference>
<protein>
    <submittedName>
        <fullName evidence="4">Glycosyl hydrolase</fullName>
    </submittedName>
</protein>
<proteinExistence type="inferred from homology"/>
<dbReference type="FunFam" id="2.60.40.10:FF:000495">
    <property type="entry name" value="Periplasmic beta-glucosidase"/>
    <property type="match status" value="1"/>
</dbReference>
<dbReference type="Gene3D" id="3.40.50.1700">
    <property type="entry name" value="Glycoside hydrolase family 3 C-terminal domain"/>
    <property type="match status" value="1"/>
</dbReference>
<dbReference type="InterPro" id="IPR002772">
    <property type="entry name" value="Glyco_hydro_3_C"/>
</dbReference>
<comment type="similarity">
    <text evidence="1">Belongs to the glycosyl hydrolase 3 family.</text>
</comment>
<dbReference type="FunFam" id="3.40.50.1700:FF:000009">
    <property type="entry name" value="Periplasmic beta-glucosidase"/>
    <property type="match status" value="1"/>
</dbReference>
<dbReference type="InterPro" id="IPR017853">
    <property type="entry name" value="GH"/>
</dbReference>
<evidence type="ECO:0000256" key="1">
    <source>
        <dbReference type="ARBA" id="ARBA00005336"/>
    </source>
</evidence>
<dbReference type="InterPro" id="IPR013783">
    <property type="entry name" value="Ig-like_fold"/>
</dbReference>
<dbReference type="Gene3D" id="2.60.40.10">
    <property type="entry name" value="Immunoglobulins"/>
    <property type="match status" value="1"/>
</dbReference>
<accession>A0A7J4YIS2</accession>
<dbReference type="Pfam" id="PF00933">
    <property type="entry name" value="Glyco_hydro_3"/>
    <property type="match status" value="1"/>
</dbReference>
<organism evidence="4 6">
    <name type="scientific">Bacteroides finegoldii</name>
    <dbReference type="NCBI Taxonomy" id="338188"/>
    <lineage>
        <taxon>Bacteria</taxon>
        <taxon>Pseudomonadati</taxon>
        <taxon>Bacteroidota</taxon>
        <taxon>Bacteroidia</taxon>
        <taxon>Bacteroidales</taxon>
        <taxon>Bacteroidaceae</taxon>
        <taxon>Bacteroides</taxon>
    </lineage>
</organism>
<evidence type="ECO:0000313" key="5">
    <source>
        <dbReference type="EMBL" id="KAA5252631.1"/>
    </source>
</evidence>
<gene>
    <name evidence="5" type="ORF">F2Z09_19525</name>
    <name evidence="4" type="ORF">F2Z22_20340</name>
</gene>
<dbReference type="Gene3D" id="3.20.20.300">
    <property type="entry name" value="Glycoside hydrolase, family 3, N-terminal domain"/>
    <property type="match status" value="1"/>
</dbReference>
<dbReference type="GeneID" id="92988269"/>
<evidence type="ECO:0000256" key="2">
    <source>
        <dbReference type="ARBA" id="ARBA00022801"/>
    </source>
</evidence>